<dbReference type="CDD" id="cd00637">
    <property type="entry name" value="7tm_classA_rhodopsin-like"/>
    <property type="match status" value="1"/>
</dbReference>
<dbReference type="GO" id="GO:0016020">
    <property type="term" value="C:membrane"/>
    <property type="evidence" value="ECO:0007669"/>
    <property type="project" value="UniProtKB-SubCell"/>
</dbReference>
<keyword evidence="8" id="KW-1185">Reference proteome</keyword>
<feature type="transmembrane region" description="Helical" evidence="5">
    <location>
        <begin position="167"/>
        <end position="192"/>
    </location>
</feature>
<keyword evidence="3 5" id="KW-1133">Transmembrane helix</keyword>
<evidence type="ECO:0000256" key="2">
    <source>
        <dbReference type="ARBA" id="ARBA00022692"/>
    </source>
</evidence>
<dbReference type="GeneID" id="119725377"/>
<dbReference type="OMA" id="FGHIYMK"/>
<dbReference type="Gene3D" id="1.20.1070.10">
    <property type="entry name" value="Rhodopsin 7-helix transmembrane proteins"/>
    <property type="match status" value="1"/>
</dbReference>
<feature type="transmembrane region" description="Helical" evidence="5">
    <location>
        <begin position="43"/>
        <end position="62"/>
    </location>
</feature>
<dbReference type="EnsemblMetazoa" id="XM_038196783.1">
    <property type="protein sequence ID" value="XP_038052711.1"/>
    <property type="gene ID" value="LOC119725377"/>
</dbReference>
<dbReference type="SUPFAM" id="SSF81321">
    <property type="entry name" value="Family A G protein-coupled receptor-like"/>
    <property type="match status" value="1"/>
</dbReference>
<dbReference type="Pfam" id="PF00001">
    <property type="entry name" value="7tm_1"/>
    <property type="match status" value="1"/>
</dbReference>
<dbReference type="PROSITE" id="PS50262">
    <property type="entry name" value="G_PROTEIN_RECEP_F1_2"/>
    <property type="match status" value="1"/>
</dbReference>
<dbReference type="PANTHER" id="PTHR45698">
    <property type="entry name" value="TRACE AMINE-ASSOCIATED RECEPTOR 19N-RELATED"/>
    <property type="match status" value="1"/>
</dbReference>
<accession>A0A913ZNT8</accession>
<feature type="transmembrane region" description="Helical" evidence="5">
    <location>
        <begin position="82"/>
        <end position="104"/>
    </location>
</feature>
<dbReference type="InterPro" id="IPR017452">
    <property type="entry name" value="GPCR_Rhodpsn_7TM"/>
</dbReference>
<evidence type="ECO:0000256" key="3">
    <source>
        <dbReference type="ARBA" id="ARBA00022989"/>
    </source>
</evidence>
<dbReference type="OrthoDB" id="5950040at2759"/>
<dbReference type="Proteomes" id="UP000887568">
    <property type="component" value="Unplaced"/>
</dbReference>
<proteinExistence type="predicted"/>
<name>A0A913ZNT8_PATMI</name>
<evidence type="ECO:0000256" key="5">
    <source>
        <dbReference type="SAM" id="Phobius"/>
    </source>
</evidence>
<dbReference type="GO" id="GO:0004930">
    <property type="term" value="F:G protein-coupled receptor activity"/>
    <property type="evidence" value="ECO:0007669"/>
    <property type="project" value="InterPro"/>
</dbReference>
<feature type="transmembrane region" description="Helical" evidence="5">
    <location>
        <begin position="261"/>
        <end position="284"/>
    </location>
</feature>
<feature type="transmembrane region" description="Helical" evidence="5">
    <location>
        <begin position="228"/>
        <end position="249"/>
    </location>
</feature>
<protein>
    <recommendedName>
        <fullName evidence="6">G-protein coupled receptors family 1 profile domain-containing protein</fullName>
    </recommendedName>
</protein>
<feature type="transmembrane region" description="Helical" evidence="5">
    <location>
        <begin position="6"/>
        <end position="31"/>
    </location>
</feature>
<sequence length="321" mass="36503">MADINLIPQILQTIIGVLGMIGNGIVAVVIYKVPYMHTITDAFIFNQTATDFLGSLFLILTVNIPLPDSFPDTPWYRFVCYIWYSQLLLWACFTSSTINLLALICERYIALVFPAKYIKMYTKRAMVFMVVAVWVFGLLSQVLYIAVANKLQDGYCYASSSVIARALSIILILVTFVLPSLAMMFVFGHIYMKLRRTRRDHSIDGIPTSSEQQLQPVHRARRIALKTLLSVFVSFLVCWTLNQTIFLMFNFGWELDFTGPIYITSVILVAANCCVNPIIFAFMYKRFRRALSTLICRVPLNDSQLSDGITLEGVVNNQFEN</sequence>
<feature type="transmembrane region" description="Helical" evidence="5">
    <location>
        <begin position="125"/>
        <end position="147"/>
    </location>
</feature>
<reference evidence="7" key="1">
    <citation type="submission" date="2022-11" db="UniProtKB">
        <authorList>
            <consortium name="EnsemblMetazoa"/>
        </authorList>
    </citation>
    <scope>IDENTIFICATION</scope>
</reference>
<dbReference type="AlphaFoldDB" id="A0A913ZNT8"/>
<organism evidence="7 8">
    <name type="scientific">Patiria miniata</name>
    <name type="common">Bat star</name>
    <name type="synonym">Asterina miniata</name>
    <dbReference type="NCBI Taxonomy" id="46514"/>
    <lineage>
        <taxon>Eukaryota</taxon>
        <taxon>Metazoa</taxon>
        <taxon>Echinodermata</taxon>
        <taxon>Eleutherozoa</taxon>
        <taxon>Asterozoa</taxon>
        <taxon>Asteroidea</taxon>
        <taxon>Valvatacea</taxon>
        <taxon>Valvatida</taxon>
        <taxon>Asterinidae</taxon>
        <taxon>Patiria</taxon>
    </lineage>
</organism>
<evidence type="ECO:0000259" key="6">
    <source>
        <dbReference type="PROSITE" id="PS50262"/>
    </source>
</evidence>
<keyword evidence="4 5" id="KW-0472">Membrane</keyword>
<evidence type="ECO:0000313" key="8">
    <source>
        <dbReference type="Proteomes" id="UP000887568"/>
    </source>
</evidence>
<dbReference type="SMART" id="SM01381">
    <property type="entry name" value="7TM_GPCR_Srsx"/>
    <property type="match status" value="1"/>
</dbReference>
<evidence type="ECO:0000256" key="4">
    <source>
        <dbReference type="ARBA" id="ARBA00023136"/>
    </source>
</evidence>
<dbReference type="InterPro" id="IPR000276">
    <property type="entry name" value="GPCR_Rhodpsn"/>
</dbReference>
<evidence type="ECO:0000313" key="7">
    <source>
        <dbReference type="EnsemblMetazoa" id="XP_038052711.1"/>
    </source>
</evidence>
<comment type="subcellular location">
    <subcellularLocation>
        <location evidence="1">Membrane</location>
    </subcellularLocation>
</comment>
<dbReference type="PANTHER" id="PTHR45698:SF1">
    <property type="entry name" value="TRACE AMINE-ASSOCIATED RECEPTOR 13C-LIKE"/>
    <property type="match status" value="1"/>
</dbReference>
<dbReference type="PRINTS" id="PR00237">
    <property type="entry name" value="GPCRRHODOPSN"/>
</dbReference>
<feature type="domain" description="G-protein coupled receptors family 1 profile" evidence="6">
    <location>
        <begin position="22"/>
        <end position="280"/>
    </location>
</feature>
<evidence type="ECO:0000256" key="1">
    <source>
        <dbReference type="ARBA" id="ARBA00004370"/>
    </source>
</evidence>
<dbReference type="RefSeq" id="XP_038052711.1">
    <property type="nucleotide sequence ID" value="XM_038196783.1"/>
</dbReference>
<keyword evidence="2 5" id="KW-0812">Transmembrane</keyword>